<keyword evidence="3" id="KW-1185">Reference proteome</keyword>
<feature type="domain" description="Transposase IS4-like" evidence="1">
    <location>
        <begin position="23"/>
        <end position="228"/>
    </location>
</feature>
<dbReference type="PANTHER" id="PTHR30298">
    <property type="entry name" value="H REPEAT-ASSOCIATED PREDICTED TRANSPOSASE"/>
    <property type="match status" value="1"/>
</dbReference>
<dbReference type="InterPro" id="IPR047647">
    <property type="entry name" value="ISAs1_transpos"/>
</dbReference>
<dbReference type="Proteomes" id="UP001165667">
    <property type="component" value="Unassembled WGS sequence"/>
</dbReference>
<organism evidence="2 3">
    <name type="scientific">Lichenifustis flavocetrariae</name>
    <dbReference type="NCBI Taxonomy" id="2949735"/>
    <lineage>
        <taxon>Bacteria</taxon>
        <taxon>Pseudomonadati</taxon>
        <taxon>Pseudomonadota</taxon>
        <taxon>Alphaproteobacteria</taxon>
        <taxon>Hyphomicrobiales</taxon>
        <taxon>Lichenihabitantaceae</taxon>
        <taxon>Lichenifustis</taxon>
    </lineage>
</organism>
<comment type="caution">
    <text evidence="2">The sequence shown here is derived from an EMBL/GenBank/DDBJ whole genome shotgun (WGS) entry which is preliminary data.</text>
</comment>
<name>A0AA42CS93_9HYPH</name>
<dbReference type="AlphaFoldDB" id="A0AA42CS93"/>
<evidence type="ECO:0000313" key="3">
    <source>
        <dbReference type="Proteomes" id="UP001165667"/>
    </source>
</evidence>
<sequence>GSFDRGRTQGPLHVISAWACDRNLVLGQRQVGDKSNEITAIPELLDVLDVKGAIVTLDAMGCQTAIASKILEKEADYLVTLKANHGKKHSAVRALCDTTCFGPLATQQAAHDEFDDGHGRLVRRRVFLCPDALALEPLRNWPGLKSVLAVETIRSVKGSDKTDAEIRYFLSSSMEPPDVLAKAIRRHWQIENGLHWVLDVTFNEDHCRIRDRTAVRNFALLRKIAINLVRRHQSSKASLKGRRKMAAWNNQYMEQILTGVFHA</sequence>
<dbReference type="Pfam" id="PF01609">
    <property type="entry name" value="DDE_Tnp_1"/>
    <property type="match status" value="1"/>
</dbReference>
<evidence type="ECO:0000313" key="2">
    <source>
        <dbReference type="EMBL" id="MCW6513292.1"/>
    </source>
</evidence>
<proteinExistence type="predicted"/>
<dbReference type="GO" id="GO:0006313">
    <property type="term" value="P:DNA transposition"/>
    <property type="evidence" value="ECO:0007669"/>
    <property type="project" value="InterPro"/>
</dbReference>
<dbReference type="InterPro" id="IPR051698">
    <property type="entry name" value="Transposase_11-like"/>
</dbReference>
<evidence type="ECO:0000259" key="1">
    <source>
        <dbReference type="Pfam" id="PF01609"/>
    </source>
</evidence>
<gene>
    <name evidence="2" type="ORF">M8523_36320</name>
</gene>
<dbReference type="RefSeq" id="WP_282589664.1">
    <property type="nucleotide sequence ID" value="NZ_JAMOIM010000158.1"/>
</dbReference>
<dbReference type="NCBIfam" id="NF033564">
    <property type="entry name" value="transpos_ISAs1"/>
    <property type="match status" value="1"/>
</dbReference>
<dbReference type="GO" id="GO:0003677">
    <property type="term" value="F:DNA binding"/>
    <property type="evidence" value="ECO:0007669"/>
    <property type="project" value="InterPro"/>
</dbReference>
<dbReference type="InterPro" id="IPR002559">
    <property type="entry name" value="Transposase_11"/>
</dbReference>
<dbReference type="EMBL" id="JAMOIM010000158">
    <property type="protein sequence ID" value="MCW6513292.1"/>
    <property type="molecule type" value="Genomic_DNA"/>
</dbReference>
<reference evidence="2" key="1">
    <citation type="submission" date="2022-05" db="EMBL/GenBank/DDBJ databases">
        <authorList>
            <person name="Pankratov T."/>
        </authorList>
    </citation>
    <scope>NUCLEOTIDE SEQUENCE</scope>
    <source>
        <strain evidence="2">BP6-180914</strain>
    </source>
</reference>
<accession>A0AA42CS93</accession>
<feature type="non-terminal residue" evidence="2">
    <location>
        <position position="1"/>
    </location>
</feature>
<dbReference type="PANTHER" id="PTHR30298:SF0">
    <property type="entry name" value="PROTEIN YBFL-RELATED"/>
    <property type="match status" value="1"/>
</dbReference>
<dbReference type="GO" id="GO:0004803">
    <property type="term" value="F:transposase activity"/>
    <property type="evidence" value="ECO:0007669"/>
    <property type="project" value="InterPro"/>
</dbReference>
<protein>
    <submittedName>
        <fullName evidence="2">ISAs1 family transposase</fullName>
    </submittedName>
</protein>